<dbReference type="Proteomes" id="UP000824469">
    <property type="component" value="Unassembled WGS sequence"/>
</dbReference>
<reference evidence="2 3" key="1">
    <citation type="journal article" date="2021" name="Nat. Plants">
        <title>The Taxus genome provides insights into paclitaxel biosynthesis.</title>
        <authorList>
            <person name="Xiong X."/>
            <person name="Gou J."/>
            <person name="Liao Q."/>
            <person name="Li Y."/>
            <person name="Zhou Q."/>
            <person name="Bi G."/>
            <person name="Li C."/>
            <person name="Du R."/>
            <person name="Wang X."/>
            <person name="Sun T."/>
            <person name="Guo L."/>
            <person name="Liang H."/>
            <person name="Lu P."/>
            <person name="Wu Y."/>
            <person name="Zhang Z."/>
            <person name="Ro D.K."/>
            <person name="Shang Y."/>
            <person name="Huang S."/>
            <person name="Yan J."/>
        </authorList>
    </citation>
    <scope>NUCLEOTIDE SEQUENCE [LARGE SCALE GENOMIC DNA]</scope>
    <source>
        <strain evidence="2">Ta-2019</strain>
    </source>
</reference>
<feature type="non-terminal residue" evidence="2">
    <location>
        <position position="1"/>
    </location>
</feature>
<organism evidence="2 3">
    <name type="scientific">Taxus chinensis</name>
    <name type="common">Chinese yew</name>
    <name type="synonym">Taxus wallichiana var. chinensis</name>
    <dbReference type="NCBI Taxonomy" id="29808"/>
    <lineage>
        <taxon>Eukaryota</taxon>
        <taxon>Viridiplantae</taxon>
        <taxon>Streptophyta</taxon>
        <taxon>Embryophyta</taxon>
        <taxon>Tracheophyta</taxon>
        <taxon>Spermatophyta</taxon>
        <taxon>Pinopsida</taxon>
        <taxon>Pinidae</taxon>
        <taxon>Conifers II</taxon>
        <taxon>Cupressales</taxon>
        <taxon>Taxaceae</taxon>
        <taxon>Taxus</taxon>
    </lineage>
</organism>
<feature type="compositionally biased region" description="Basic and acidic residues" evidence="1">
    <location>
        <begin position="50"/>
        <end position="65"/>
    </location>
</feature>
<keyword evidence="3" id="KW-1185">Reference proteome</keyword>
<name>A0AA38C397_TAXCH</name>
<dbReference type="EMBL" id="JAHRHJ020001440">
    <property type="protein sequence ID" value="KAH9293220.1"/>
    <property type="molecule type" value="Genomic_DNA"/>
</dbReference>
<evidence type="ECO:0000313" key="3">
    <source>
        <dbReference type="Proteomes" id="UP000824469"/>
    </source>
</evidence>
<evidence type="ECO:0000256" key="1">
    <source>
        <dbReference type="SAM" id="MobiDB-lite"/>
    </source>
</evidence>
<proteinExistence type="predicted"/>
<sequence length="78" mass="8840">GLAPLETAQSENWFIATSLAGTYAPLTDSAFGGWDLIPVECSRLRRERTKRREEKEQIRREKENEIQSGGSEDLCFGH</sequence>
<comment type="caution">
    <text evidence="2">The sequence shown here is derived from an EMBL/GenBank/DDBJ whole genome shotgun (WGS) entry which is preliminary data.</text>
</comment>
<protein>
    <submittedName>
        <fullName evidence="2">Uncharacterized protein</fullName>
    </submittedName>
</protein>
<accession>A0AA38C397</accession>
<evidence type="ECO:0000313" key="2">
    <source>
        <dbReference type="EMBL" id="KAH9293220.1"/>
    </source>
</evidence>
<dbReference type="AlphaFoldDB" id="A0AA38C397"/>
<gene>
    <name evidence="2" type="ORF">KI387_041577</name>
</gene>
<feature type="non-terminal residue" evidence="2">
    <location>
        <position position="78"/>
    </location>
</feature>
<feature type="region of interest" description="Disordered" evidence="1">
    <location>
        <begin position="48"/>
        <end position="78"/>
    </location>
</feature>